<dbReference type="Pfam" id="PF12796">
    <property type="entry name" value="Ank_2"/>
    <property type="match status" value="1"/>
</dbReference>
<feature type="region of interest" description="Disordered" evidence="2">
    <location>
        <begin position="21"/>
        <end position="40"/>
    </location>
</feature>
<proteinExistence type="predicted"/>
<keyword evidence="1" id="KW-0040">ANK repeat</keyword>
<evidence type="ECO:0008006" key="5">
    <source>
        <dbReference type="Google" id="ProtNLM"/>
    </source>
</evidence>
<dbReference type="PANTHER" id="PTHR24121">
    <property type="entry name" value="NO MECHANORECEPTOR POTENTIAL C, ISOFORM D-RELATED"/>
    <property type="match status" value="1"/>
</dbReference>
<keyword evidence="4" id="KW-1185">Reference proteome</keyword>
<dbReference type="SUPFAM" id="SSF48403">
    <property type="entry name" value="Ankyrin repeat"/>
    <property type="match status" value="1"/>
</dbReference>
<organism evidence="3 4">
    <name type="scientific">Armillaria tabescens</name>
    <name type="common">Ringless honey mushroom</name>
    <name type="synonym">Agaricus tabescens</name>
    <dbReference type="NCBI Taxonomy" id="1929756"/>
    <lineage>
        <taxon>Eukaryota</taxon>
        <taxon>Fungi</taxon>
        <taxon>Dikarya</taxon>
        <taxon>Basidiomycota</taxon>
        <taxon>Agaricomycotina</taxon>
        <taxon>Agaricomycetes</taxon>
        <taxon>Agaricomycetidae</taxon>
        <taxon>Agaricales</taxon>
        <taxon>Marasmiineae</taxon>
        <taxon>Physalacriaceae</taxon>
        <taxon>Desarmillaria</taxon>
    </lineage>
</organism>
<dbReference type="Proteomes" id="UP001175211">
    <property type="component" value="Unassembled WGS sequence"/>
</dbReference>
<feature type="repeat" description="ANK" evidence="1">
    <location>
        <begin position="206"/>
        <end position="231"/>
    </location>
</feature>
<reference evidence="3" key="1">
    <citation type="submission" date="2023-06" db="EMBL/GenBank/DDBJ databases">
        <authorList>
            <consortium name="Lawrence Berkeley National Laboratory"/>
            <person name="Ahrendt S."/>
            <person name="Sahu N."/>
            <person name="Indic B."/>
            <person name="Wong-Bajracharya J."/>
            <person name="Merenyi Z."/>
            <person name="Ke H.-M."/>
            <person name="Monk M."/>
            <person name="Kocsube S."/>
            <person name="Drula E."/>
            <person name="Lipzen A."/>
            <person name="Balint B."/>
            <person name="Henrissat B."/>
            <person name="Andreopoulos B."/>
            <person name="Martin F.M."/>
            <person name="Harder C.B."/>
            <person name="Rigling D."/>
            <person name="Ford K.L."/>
            <person name="Foster G.D."/>
            <person name="Pangilinan J."/>
            <person name="Papanicolaou A."/>
            <person name="Barry K."/>
            <person name="LaButti K."/>
            <person name="Viragh M."/>
            <person name="Koriabine M."/>
            <person name="Yan M."/>
            <person name="Riley R."/>
            <person name="Champramary S."/>
            <person name="Plett K.L."/>
            <person name="Tsai I.J."/>
            <person name="Slot J."/>
            <person name="Sipos G."/>
            <person name="Plett J."/>
            <person name="Nagy L.G."/>
            <person name="Grigoriev I.V."/>
        </authorList>
    </citation>
    <scope>NUCLEOTIDE SEQUENCE</scope>
    <source>
        <strain evidence="3">CCBAS 213</strain>
    </source>
</reference>
<dbReference type="InterPro" id="IPR036770">
    <property type="entry name" value="Ankyrin_rpt-contain_sf"/>
</dbReference>
<protein>
    <recommendedName>
        <fullName evidence="5">Ankyrin</fullName>
    </recommendedName>
</protein>
<accession>A0AA39K995</accession>
<sequence>MLDMCIRRSGQGISFVSAHSEEEEGCHQEEGPSLRKGDPNAVGQEEDLMPLLWWAGVGWPLKVVQYLGSDRPLEAYKFYSISHNDEKAIKIRRTPNLENVLYEWLGWKTNVLGESPLTAAILSNKIEMMKTMFDLKSKRLVKSVVQDKIKFTGFNLLMLALETRCGADALIKSGRGTYSILWLEHLLKKLPRNIVEMLLCQTSKKRGDTPLHIAIKGGCKRIIKLFVDYTAANILHRDIDGINPLHTVVKAGFPGIAKLIIEASPDEALYTENGVGETPLEIASLEYLAWKMTYNGNQCSVASPELGDNVDMVLRRVPATLAEDLLKLRSTMADLVLTGKLTPGTLLADELDKFASLLETKLMEVSKTAKKTEDDINQVEGIDRYATFEKVIAAVIKRPGKRKLVHLLDVQRSVQSSLAKSRKLDEVSQSLRGVDELEPEVDTARNERKNSLVMRVLGWNVEQRDWED</sequence>
<name>A0AA39K995_ARMTA</name>
<dbReference type="PANTHER" id="PTHR24121:SF21">
    <property type="entry name" value="ANKYRIN REPEAT FAMILY PROTEIN"/>
    <property type="match status" value="1"/>
</dbReference>
<evidence type="ECO:0000313" key="3">
    <source>
        <dbReference type="EMBL" id="KAK0455651.1"/>
    </source>
</evidence>
<dbReference type="InterPro" id="IPR002110">
    <property type="entry name" value="Ankyrin_rpt"/>
</dbReference>
<evidence type="ECO:0000256" key="1">
    <source>
        <dbReference type="PROSITE-ProRule" id="PRU00023"/>
    </source>
</evidence>
<feature type="compositionally biased region" description="Basic and acidic residues" evidence="2">
    <location>
        <begin position="25"/>
        <end position="38"/>
    </location>
</feature>
<dbReference type="Gene3D" id="1.25.40.20">
    <property type="entry name" value="Ankyrin repeat-containing domain"/>
    <property type="match status" value="1"/>
</dbReference>
<dbReference type="PROSITE" id="PS50297">
    <property type="entry name" value="ANK_REP_REGION"/>
    <property type="match status" value="1"/>
</dbReference>
<dbReference type="AlphaFoldDB" id="A0AA39K995"/>
<dbReference type="SMART" id="SM00248">
    <property type="entry name" value="ANK"/>
    <property type="match status" value="3"/>
</dbReference>
<evidence type="ECO:0000256" key="2">
    <source>
        <dbReference type="SAM" id="MobiDB-lite"/>
    </source>
</evidence>
<dbReference type="PROSITE" id="PS50088">
    <property type="entry name" value="ANK_REPEAT"/>
    <property type="match status" value="1"/>
</dbReference>
<evidence type="ECO:0000313" key="4">
    <source>
        <dbReference type="Proteomes" id="UP001175211"/>
    </source>
</evidence>
<gene>
    <name evidence="3" type="ORF">EV420DRAFT_1644435</name>
</gene>
<dbReference type="GeneID" id="85361195"/>
<comment type="caution">
    <text evidence="3">The sequence shown here is derived from an EMBL/GenBank/DDBJ whole genome shotgun (WGS) entry which is preliminary data.</text>
</comment>
<dbReference type="RefSeq" id="XP_060329161.1">
    <property type="nucleotide sequence ID" value="XM_060477647.1"/>
</dbReference>
<dbReference type="EMBL" id="JAUEPS010000024">
    <property type="protein sequence ID" value="KAK0455651.1"/>
    <property type="molecule type" value="Genomic_DNA"/>
</dbReference>